<dbReference type="SUPFAM" id="SSF144091">
    <property type="entry name" value="Rhomboid-like"/>
    <property type="match status" value="1"/>
</dbReference>
<feature type="transmembrane region" description="Helical" evidence="7">
    <location>
        <begin position="96"/>
        <end position="115"/>
    </location>
</feature>
<dbReference type="PANTHER" id="PTHR43066">
    <property type="entry name" value="RHOMBOID-RELATED PROTEIN"/>
    <property type="match status" value="1"/>
</dbReference>
<evidence type="ECO:0000256" key="6">
    <source>
        <dbReference type="ARBA" id="ARBA00023136"/>
    </source>
</evidence>
<dbReference type="EC" id="3.4.21.-" evidence="9"/>
<dbReference type="InterPro" id="IPR035952">
    <property type="entry name" value="Rhomboid-like_sf"/>
</dbReference>
<keyword evidence="2" id="KW-1003">Cell membrane</keyword>
<evidence type="ECO:0000256" key="1">
    <source>
        <dbReference type="ARBA" id="ARBA00004141"/>
    </source>
</evidence>
<dbReference type="RefSeq" id="WP_324717123.1">
    <property type="nucleotide sequence ID" value="NZ_CP141615.1"/>
</dbReference>
<gene>
    <name evidence="9" type="ORF">U7230_02240</name>
</gene>
<keyword evidence="4 7" id="KW-0812">Transmembrane</keyword>
<dbReference type="Proteomes" id="UP001332192">
    <property type="component" value="Chromosome"/>
</dbReference>
<evidence type="ECO:0000256" key="2">
    <source>
        <dbReference type="ARBA" id="ARBA00022475"/>
    </source>
</evidence>
<sequence>MYQWGLIPARLWGLADGNWAQISAAGVALPPAWLTIFTSMFIHAGWLHVGANMLYLWIFGDNVEDRLGHGRYLLFYLLGGTAAALLQSLVAAGATVPTVGASGAVAGVLGAYWLLYPWARVSTLVPIFFFITVVQIPAGIFLLFWFVIQIWNGALAVTAAPTLVGGVAWFAHIGGFLTGLLLIKWWRVERRPPLPYGW</sequence>
<evidence type="ECO:0000313" key="10">
    <source>
        <dbReference type="Proteomes" id="UP001332192"/>
    </source>
</evidence>
<dbReference type="Gene3D" id="1.20.1540.10">
    <property type="entry name" value="Rhomboid-like"/>
    <property type="match status" value="1"/>
</dbReference>
<feature type="transmembrane region" description="Helical" evidence="7">
    <location>
        <begin position="40"/>
        <end position="60"/>
    </location>
</feature>
<keyword evidence="10" id="KW-1185">Reference proteome</keyword>
<keyword evidence="5 7" id="KW-1133">Transmembrane helix</keyword>
<organism evidence="9 10">
    <name type="scientific">Carboxydichorda subterranea</name>
    <dbReference type="NCBI Taxonomy" id="3109565"/>
    <lineage>
        <taxon>Bacteria</taxon>
        <taxon>Bacillati</taxon>
        <taxon>Bacillota</taxon>
        <taxon>Limnochordia</taxon>
        <taxon>Limnochordales</taxon>
        <taxon>Geochordaceae</taxon>
        <taxon>Carboxydichorda</taxon>
    </lineage>
</organism>
<dbReference type="PANTHER" id="PTHR43066:SF26">
    <property type="entry name" value="RHOMBOID PROTEASE GLPG"/>
    <property type="match status" value="1"/>
</dbReference>
<dbReference type="GO" id="GO:0006508">
    <property type="term" value="P:proteolysis"/>
    <property type="evidence" value="ECO:0007669"/>
    <property type="project" value="UniProtKB-KW"/>
</dbReference>
<reference evidence="9 10" key="1">
    <citation type="journal article" date="2024" name="Front. Microbiol.">
        <title>Novel thermophilic genera Geochorda gen. nov. and Carboxydochorda gen. nov. from the deep terrestrial subsurface reveal the ecophysiological diversity in the class Limnochordia.</title>
        <authorList>
            <person name="Karnachuk O.V."/>
            <person name="Lukina A.P."/>
            <person name="Avakyan M.R."/>
            <person name="Kadnikov V.V."/>
            <person name="Begmatov S."/>
            <person name="Beletsky A.V."/>
            <person name="Vlasova K.G."/>
            <person name="Novikov A.A."/>
            <person name="Shcherbakova V.A."/>
            <person name="Mardanov A.V."/>
            <person name="Ravin N.V."/>
        </authorList>
    </citation>
    <scope>NUCLEOTIDE SEQUENCE [LARGE SCALE GENOMIC DNA]</scope>
    <source>
        <strain evidence="9 10">L945</strain>
    </source>
</reference>
<dbReference type="InterPro" id="IPR022764">
    <property type="entry name" value="Peptidase_S54_rhomboid_dom"/>
</dbReference>
<comment type="subcellular location">
    <subcellularLocation>
        <location evidence="1">Membrane</location>
        <topology evidence="1">Multi-pass membrane protein</topology>
    </subcellularLocation>
</comment>
<evidence type="ECO:0000256" key="5">
    <source>
        <dbReference type="ARBA" id="ARBA00022989"/>
    </source>
</evidence>
<keyword evidence="9" id="KW-0378">Hydrolase</keyword>
<keyword evidence="6 7" id="KW-0472">Membrane</keyword>
<proteinExistence type="predicted"/>
<keyword evidence="9" id="KW-0645">Protease</keyword>
<feature type="domain" description="Peptidase S54 rhomboid" evidence="8">
    <location>
        <begin position="32"/>
        <end position="183"/>
    </location>
</feature>
<evidence type="ECO:0000256" key="7">
    <source>
        <dbReference type="SAM" id="Phobius"/>
    </source>
</evidence>
<dbReference type="EMBL" id="CP141615">
    <property type="protein sequence ID" value="WRP17853.1"/>
    <property type="molecule type" value="Genomic_DNA"/>
</dbReference>
<dbReference type="Pfam" id="PF01694">
    <property type="entry name" value="Rhomboid"/>
    <property type="match status" value="1"/>
</dbReference>
<protein>
    <submittedName>
        <fullName evidence="9">Rhomboid family intramembrane serine protease</fullName>
        <ecNumber evidence="9">3.4.21.-</ecNumber>
    </submittedName>
</protein>
<feature type="transmembrane region" description="Helical" evidence="7">
    <location>
        <begin position="72"/>
        <end position="90"/>
    </location>
</feature>
<keyword evidence="3" id="KW-0997">Cell inner membrane</keyword>
<dbReference type="GO" id="GO:0008233">
    <property type="term" value="F:peptidase activity"/>
    <property type="evidence" value="ECO:0007669"/>
    <property type="project" value="UniProtKB-KW"/>
</dbReference>
<evidence type="ECO:0000256" key="3">
    <source>
        <dbReference type="ARBA" id="ARBA00022519"/>
    </source>
</evidence>
<evidence type="ECO:0000259" key="8">
    <source>
        <dbReference type="Pfam" id="PF01694"/>
    </source>
</evidence>
<evidence type="ECO:0000313" key="9">
    <source>
        <dbReference type="EMBL" id="WRP17853.1"/>
    </source>
</evidence>
<evidence type="ECO:0000256" key="4">
    <source>
        <dbReference type="ARBA" id="ARBA00022692"/>
    </source>
</evidence>
<name>A0ABZ1BZ30_9FIRM</name>
<feature type="transmembrane region" description="Helical" evidence="7">
    <location>
        <begin position="163"/>
        <end position="183"/>
    </location>
</feature>
<accession>A0ABZ1BZ30</accession>
<feature type="transmembrane region" description="Helical" evidence="7">
    <location>
        <begin position="127"/>
        <end position="151"/>
    </location>
</feature>